<evidence type="ECO:0000313" key="1">
    <source>
        <dbReference type="EMBL" id="QVM84900.1"/>
    </source>
</evidence>
<keyword evidence="2" id="KW-1185">Reference proteome</keyword>
<dbReference type="Gene3D" id="1.10.287.110">
    <property type="entry name" value="DnaJ domain"/>
    <property type="match status" value="1"/>
</dbReference>
<dbReference type="InterPro" id="IPR001623">
    <property type="entry name" value="DnaJ_domain"/>
</dbReference>
<dbReference type="RefSeq" id="WP_039389141.1">
    <property type="nucleotide sequence ID" value="NZ_CP054856.1"/>
</dbReference>
<name>A0ABX8E6U5_9SPHN</name>
<dbReference type="SUPFAM" id="SSF46565">
    <property type="entry name" value="Chaperone J-domain"/>
    <property type="match status" value="1"/>
</dbReference>
<sequence>MKFLWIIVLAAIAWRMILGRWPWQTLGISHWPDSPPKRRTFAQRQAQELLGLKDGASRKQILEAHRRQVALVHPDRGGSSEEVHAANAARDTLLSALGDTGAEDTER</sequence>
<dbReference type="EMBL" id="CP054856">
    <property type="protein sequence ID" value="QVM84900.1"/>
    <property type="molecule type" value="Genomic_DNA"/>
</dbReference>
<dbReference type="InterPro" id="IPR036869">
    <property type="entry name" value="J_dom_sf"/>
</dbReference>
<gene>
    <name evidence="1" type="ORF">HT578_15475</name>
</gene>
<reference evidence="1 2" key="1">
    <citation type="journal article" date="2021" name="Int. J. Syst. Evol. Microbiol.">
        <title>Novosphingobium decolorationis sp. nov., an aniline blue-decolourizing bacterium isolated from East Pacific sediment.</title>
        <authorList>
            <person name="Chen X."/>
            <person name="Dong B."/>
            <person name="Chen T."/>
            <person name="Ren N."/>
            <person name="Wang J."/>
            <person name="Xu Y."/>
            <person name="Yang J."/>
            <person name="Zhu S."/>
            <person name="Chen J."/>
        </authorList>
    </citation>
    <scope>NUCLEOTIDE SEQUENCE [LARGE SCALE GENOMIC DNA]</scope>
    <source>
        <strain evidence="1 2">502str22</strain>
    </source>
</reference>
<proteinExistence type="predicted"/>
<dbReference type="CDD" id="cd06257">
    <property type="entry name" value="DnaJ"/>
    <property type="match status" value="1"/>
</dbReference>
<evidence type="ECO:0000313" key="2">
    <source>
        <dbReference type="Proteomes" id="UP000677126"/>
    </source>
</evidence>
<dbReference type="Proteomes" id="UP000677126">
    <property type="component" value="Chromosome"/>
</dbReference>
<organism evidence="1 2">
    <name type="scientific">Novosphingobium decolorationis</name>
    <dbReference type="NCBI Taxonomy" id="2698673"/>
    <lineage>
        <taxon>Bacteria</taxon>
        <taxon>Pseudomonadati</taxon>
        <taxon>Pseudomonadota</taxon>
        <taxon>Alphaproteobacteria</taxon>
        <taxon>Sphingomonadales</taxon>
        <taxon>Sphingomonadaceae</taxon>
        <taxon>Novosphingobium</taxon>
    </lineage>
</organism>
<protein>
    <submittedName>
        <fullName evidence="1">J domain-containing protein</fullName>
    </submittedName>
</protein>
<accession>A0ABX8E6U5</accession>